<name>A0A3S4UZC1_9ACTO</name>
<evidence type="ECO:0000256" key="1">
    <source>
        <dbReference type="SAM" id="MobiDB-lite"/>
    </source>
</evidence>
<evidence type="ECO:0000313" key="3">
    <source>
        <dbReference type="Proteomes" id="UP000269542"/>
    </source>
</evidence>
<feature type="region of interest" description="Disordered" evidence="1">
    <location>
        <begin position="16"/>
        <end position="67"/>
    </location>
</feature>
<gene>
    <name evidence="2" type="ORF">NCTC13354_01212</name>
</gene>
<dbReference type="KEGG" id="tbw:NCTC13354_01212"/>
<dbReference type="Proteomes" id="UP000269542">
    <property type="component" value="Chromosome"/>
</dbReference>
<dbReference type="RefSeq" id="WP_126416605.1">
    <property type="nucleotide sequence ID" value="NZ_LR134476.1"/>
</dbReference>
<proteinExistence type="predicted"/>
<feature type="compositionally biased region" description="Low complexity" evidence="1">
    <location>
        <begin position="27"/>
        <end position="45"/>
    </location>
</feature>
<dbReference type="EMBL" id="LR134476">
    <property type="protein sequence ID" value="VEI13497.1"/>
    <property type="molecule type" value="Genomic_DNA"/>
</dbReference>
<reference evidence="2 3" key="1">
    <citation type="submission" date="2018-12" db="EMBL/GenBank/DDBJ databases">
        <authorList>
            <consortium name="Pathogen Informatics"/>
        </authorList>
    </citation>
    <scope>NUCLEOTIDE SEQUENCE [LARGE SCALE GENOMIC DNA]</scope>
    <source>
        <strain evidence="2 3">NCTC13354</strain>
    </source>
</reference>
<dbReference type="PROSITE" id="PS51257">
    <property type="entry name" value="PROKAR_LIPOPROTEIN"/>
    <property type="match status" value="1"/>
</dbReference>
<protein>
    <submittedName>
        <fullName evidence="2">Type VII secretion-associated protein, Rv3446c family</fullName>
    </submittedName>
</protein>
<keyword evidence="3" id="KW-1185">Reference proteome</keyword>
<accession>A0A3S4UZC1</accession>
<evidence type="ECO:0000313" key="2">
    <source>
        <dbReference type="EMBL" id="VEI13497.1"/>
    </source>
</evidence>
<dbReference type="AlphaFoldDB" id="A0A3S4UZC1"/>
<sequence length="210" mass="22195">MKKLFAFAVVVSLTLAGCSDSTDDETPAATSETSATAEATESPSPEGDPTEPTSEPTSGDTVLPLKTDDRGDRLWVSLANDAISLEVPADWTPLEEPSEDVPIAFVDPDPESLGFVAVTAVGSPLLIPEPDEYVDILKKNLGLADDFVRHLGTTNLNGYEAETFEITTLEGDALHVYSIIAQGDAYEITLALDSGDESTAAGIKDSIHIK</sequence>
<organism evidence="2 3">
    <name type="scientific">Trueperella bialowiezensis</name>
    <dbReference type="NCBI Taxonomy" id="312285"/>
    <lineage>
        <taxon>Bacteria</taxon>
        <taxon>Bacillati</taxon>
        <taxon>Actinomycetota</taxon>
        <taxon>Actinomycetes</taxon>
        <taxon>Actinomycetales</taxon>
        <taxon>Actinomycetaceae</taxon>
        <taxon>Trueperella</taxon>
    </lineage>
</organism>
<feature type="compositionally biased region" description="Polar residues" evidence="1">
    <location>
        <begin position="51"/>
        <end position="60"/>
    </location>
</feature>